<gene>
    <name evidence="6" type="ORF">J2D75_07260</name>
</gene>
<evidence type="ECO:0000313" key="6">
    <source>
        <dbReference type="EMBL" id="MBO1328273.1"/>
    </source>
</evidence>
<feature type="domain" description="Acyl-CoA dehydrogenase C-terminal" evidence="5">
    <location>
        <begin position="255"/>
        <end position="366"/>
    </location>
</feature>
<evidence type="ECO:0000313" key="7">
    <source>
        <dbReference type="Proteomes" id="UP000664399"/>
    </source>
</evidence>
<dbReference type="InterPro" id="IPR037069">
    <property type="entry name" value="AcylCoA_DH/ox_N_sf"/>
</dbReference>
<dbReference type="PANTHER" id="PTHR43831">
    <property type="entry name" value="ISOBUTYRYL-COA DEHYDROGENASE"/>
    <property type="match status" value="1"/>
</dbReference>
<dbReference type="CDD" id="cd00567">
    <property type="entry name" value="ACAD"/>
    <property type="match status" value="1"/>
</dbReference>
<dbReference type="InterPro" id="IPR052547">
    <property type="entry name" value="Mito_Isobutyryl-CoADH"/>
</dbReference>
<dbReference type="Pfam" id="PF08028">
    <property type="entry name" value="Acyl-CoA_dh_2"/>
    <property type="match status" value="1"/>
</dbReference>
<evidence type="ECO:0000259" key="3">
    <source>
        <dbReference type="Pfam" id="PF02770"/>
    </source>
</evidence>
<sequence>MDGAYSLPHYAGADQADALARHFAQHAAEHDRNGEISFNNLASLRAAGLLGLAIPQEQGGLGADLRRVADIVARIARGDPSTALIFAMQCIHSVGVAGSPLWPQDVRAEVLRSVLQDGALINALRVEPDLGTPARGGVPATRVRYSQGRWLLSGRKIFSTGSSALSWGIVWGATQEDTPRIGQVLVPLTSPGVRIEKSWHQLGMRASGSDTVIFEDVEIPERYLIGFDAPPGVERETSALALWHAIIVPALYNAIAVSARDWLVSFLKNRVPSGLGKPLSSLPRFHAVMGEIDGWLLSNEVLLAHGVELGGNESDLAKGRQIKRLVTENAIAAVARAVEVTGNPGLSQNNPLERHYRDVLCGRIHTPQADVVLEQVGRRAFEA</sequence>
<dbReference type="Proteomes" id="UP000664399">
    <property type="component" value="Unassembled WGS sequence"/>
</dbReference>
<dbReference type="RefSeq" id="WP_207854113.1">
    <property type="nucleotide sequence ID" value="NZ_JAFVMG010000006.1"/>
</dbReference>
<evidence type="ECO:0000259" key="5">
    <source>
        <dbReference type="Pfam" id="PF08028"/>
    </source>
</evidence>
<proteinExistence type="predicted"/>
<protein>
    <submittedName>
        <fullName evidence="6">Acyl-CoA/acyl-ACP dehydrogenase</fullName>
    </submittedName>
</protein>
<dbReference type="Pfam" id="PF02770">
    <property type="entry name" value="Acyl-CoA_dh_M"/>
    <property type="match status" value="1"/>
</dbReference>
<dbReference type="PANTHER" id="PTHR43831:SF1">
    <property type="entry name" value="ISOBUTYRYL-COA DEHYDROGENASE, MITOCHONDRIAL"/>
    <property type="match status" value="1"/>
</dbReference>
<dbReference type="InterPro" id="IPR013107">
    <property type="entry name" value="Acyl-CoA_DH_C"/>
</dbReference>
<evidence type="ECO:0000259" key="4">
    <source>
        <dbReference type="Pfam" id="PF02771"/>
    </source>
</evidence>
<feature type="domain" description="Acyl-CoA oxidase/dehydrogenase middle" evidence="3">
    <location>
        <begin position="127"/>
        <end position="217"/>
    </location>
</feature>
<dbReference type="InterPro" id="IPR046373">
    <property type="entry name" value="Acyl-CoA_Oxase/DH_mid-dom_sf"/>
</dbReference>
<dbReference type="Gene3D" id="1.20.140.10">
    <property type="entry name" value="Butyryl-CoA Dehydrogenase, subunit A, domain 3"/>
    <property type="match status" value="1"/>
</dbReference>
<organism evidence="6 7">
    <name type="scientific">Acetobacter suratthaniensis</name>
    <dbReference type="NCBI Taxonomy" id="1502841"/>
    <lineage>
        <taxon>Bacteria</taxon>
        <taxon>Pseudomonadati</taxon>
        <taxon>Pseudomonadota</taxon>
        <taxon>Alphaproteobacteria</taxon>
        <taxon>Acetobacterales</taxon>
        <taxon>Acetobacteraceae</taxon>
        <taxon>Acetobacter</taxon>
    </lineage>
</organism>
<dbReference type="Gene3D" id="2.40.110.10">
    <property type="entry name" value="Butyryl-CoA Dehydrogenase, subunit A, domain 2"/>
    <property type="match status" value="1"/>
</dbReference>
<evidence type="ECO:0000256" key="1">
    <source>
        <dbReference type="ARBA" id="ARBA00022630"/>
    </source>
</evidence>
<reference evidence="6 7" key="1">
    <citation type="submission" date="2021-03" db="EMBL/GenBank/DDBJ databases">
        <title>The complete genome sequence of Acetobacter suratthaniensis TBRC 1719.</title>
        <authorList>
            <person name="Charoenyingcharoen P."/>
            <person name="Yukphan P."/>
        </authorList>
    </citation>
    <scope>NUCLEOTIDE SEQUENCE [LARGE SCALE GENOMIC DNA]</scope>
    <source>
        <strain evidence="6 7">TBRC 1719</strain>
    </source>
</reference>
<dbReference type="SUPFAM" id="SSF47203">
    <property type="entry name" value="Acyl-CoA dehydrogenase C-terminal domain-like"/>
    <property type="match status" value="1"/>
</dbReference>
<accession>A0ABS3LLM7</accession>
<dbReference type="InterPro" id="IPR006091">
    <property type="entry name" value="Acyl-CoA_Oxase/DH_mid-dom"/>
</dbReference>
<keyword evidence="2" id="KW-0560">Oxidoreductase</keyword>
<dbReference type="PIRSF" id="PIRSF016578">
    <property type="entry name" value="HsaA"/>
    <property type="match status" value="1"/>
</dbReference>
<comment type="caution">
    <text evidence="6">The sequence shown here is derived from an EMBL/GenBank/DDBJ whole genome shotgun (WGS) entry which is preliminary data.</text>
</comment>
<name>A0ABS3LLM7_9PROT</name>
<feature type="domain" description="Acyl-CoA dehydrogenase/oxidase N-terminal" evidence="4">
    <location>
        <begin position="18"/>
        <end position="89"/>
    </location>
</feature>
<dbReference type="InterPro" id="IPR009100">
    <property type="entry name" value="AcylCoA_DH/oxidase_NM_dom_sf"/>
</dbReference>
<keyword evidence="7" id="KW-1185">Reference proteome</keyword>
<dbReference type="SUPFAM" id="SSF56645">
    <property type="entry name" value="Acyl-CoA dehydrogenase NM domain-like"/>
    <property type="match status" value="1"/>
</dbReference>
<dbReference type="InterPro" id="IPR036250">
    <property type="entry name" value="AcylCo_DH-like_C"/>
</dbReference>
<dbReference type="EMBL" id="JAFVMG010000006">
    <property type="protein sequence ID" value="MBO1328273.1"/>
    <property type="molecule type" value="Genomic_DNA"/>
</dbReference>
<dbReference type="Pfam" id="PF02771">
    <property type="entry name" value="Acyl-CoA_dh_N"/>
    <property type="match status" value="1"/>
</dbReference>
<keyword evidence="1" id="KW-0285">Flavoprotein</keyword>
<evidence type="ECO:0000256" key="2">
    <source>
        <dbReference type="ARBA" id="ARBA00023002"/>
    </source>
</evidence>
<dbReference type="InterPro" id="IPR013786">
    <property type="entry name" value="AcylCoA_DH/ox_N"/>
</dbReference>
<dbReference type="Gene3D" id="1.10.540.10">
    <property type="entry name" value="Acyl-CoA dehydrogenase/oxidase, N-terminal domain"/>
    <property type="match status" value="1"/>
</dbReference>